<dbReference type="FunFam" id="3.20.20.80:FF:000064">
    <property type="entry name" value="Oligo-1,6-glucosidase"/>
    <property type="match status" value="2"/>
</dbReference>
<keyword evidence="6" id="KW-1185">Reference proteome</keyword>
<accession>A0A1I5D7P2</accession>
<dbReference type="PANTHER" id="PTHR10357">
    <property type="entry name" value="ALPHA-AMYLASE FAMILY MEMBER"/>
    <property type="match status" value="1"/>
</dbReference>
<dbReference type="PANTHER" id="PTHR10357:SF179">
    <property type="entry name" value="NEUTRAL AND BASIC AMINO ACID TRANSPORT PROTEIN RBAT"/>
    <property type="match status" value="1"/>
</dbReference>
<feature type="domain" description="Glycosyl hydrolase family 13 catalytic" evidence="4">
    <location>
        <begin position="139"/>
        <end position="543"/>
    </location>
</feature>
<keyword evidence="2" id="KW-0378">Hydrolase</keyword>
<dbReference type="InterPro" id="IPR013780">
    <property type="entry name" value="Glyco_hydro_b"/>
</dbReference>
<dbReference type="Gene3D" id="3.90.400.10">
    <property type="entry name" value="Oligo-1,6-glucosidase, Domain 2"/>
    <property type="match status" value="1"/>
</dbReference>
<evidence type="ECO:0000259" key="4">
    <source>
        <dbReference type="SMART" id="SM00642"/>
    </source>
</evidence>
<dbReference type="CDD" id="cd11333">
    <property type="entry name" value="AmyAc_SI_OligoGlu_DGase"/>
    <property type="match status" value="1"/>
</dbReference>
<comment type="similarity">
    <text evidence="1">Belongs to the glycosyl hydrolase 13 family.</text>
</comment>
<evidence type="ECO:0000313" key="5">
    <source>
        <dbReference type="EMBL" id="SFN95232.1"/>
    </source>
</evidence>
<dbReference type="InterPro" id="IPR045857">
    <property type="entry name" value="O16G_dom_2"/>
</dbReference>
<proteinExistence type="inferred from homology"/>
<dbReference type="Pfam" id="PF00128">
    <property type="entry name" value="Alpha-amylase"/>
    <property type="match status" value="1"/>
</dbReference>
<dbReference type="Gene3D" id="3.20.20.80">
    <property type="entry name" value="Glycosidases"/>
    <property type="match status" value="1"/>
</dbReference>
<dbReference type="InterPro" id="IPR006047">
    <property type="entry name" value="GH13_cat_dom"/>
</dbReference>
<dbReference type="SMART" id="SM00642">
    <property type="entry name" value="Aamy"/>
    <property type="match status" value="1"/>
</dbReference>
<reference evidence="5 6" key="1">
    <citation type="submission" date="2016-10" db="EMBL/GenBank/DDBJ databases">
        <authorList>
            <person name="de Groot N.N."/>
        </authorList>
    </citation>
    <scope>NUCLEOTIDE SEQUENCE [LARGE SCALE GENOMIC DNA]</scope>
    <source>
        <strain evidence="5 6">DSM 1283</strain>
    </source>
</reference>
<sequence>MSDKENLPAKEHREYIKPENLSTIKERAEELVSQMTEDSFYMKQNKLNYNSKIKDIYANPIGHDVLYKLLLQLNKSEKLIRNPIIKNLPLKTVVALTKKSLGKDFFDVLLELLNIESEHPYTLQKGIEPKWWKEVVFYQIYPRSFMDSNGDGIGDLKGIISKLDYLKELGVDAIWLSPIYDSPNDDNGYDIRDYYAIMGEFGTMEDFDRLLEEVHNRGMKLIMDLVVNHTSDEHPWFQEAIKNPGSKYKEYYLFQKSKDKNPPNNWTSFFSGPAWNYYKELDEWALHLFSKKQMDLNWDNENVRKDIQQMISWWLSKGVDGFRLDVINYISKREGLPWGNKTVGELMGYYGIENYYYGPNLHKYLKEIRSEAFEPFKAFSVGETPGVGMEMSKLLTADYRQELDMVFSFDHLETPGHVRFNDYEYDLNYLKEYFIHWMEDYGDACWMSLFYENHDNPRMISKVNKNPAYRKPLAKLLAMIQLTLKGTPFIFQGQEIGSVNKAFQSATDLRDVESINLYKELIEKSSAEDAFREVLSGSRDHARTPMQWSDKKNAGFTEGIPWIVTDEDYKQWNVEKQLENEDSVLNFYRQLIQFRKEHKALIYGSFEAVNKKRKDSFTYYRRGEKEEFYVECNLSSNTIKRNTLASGYELILSNYSEPAKDLRPYEANLYKV</sequence>
<evidence type="ECO:0000256" key="2">
    <source>
        <dbReference type="ARBA" id="ARBA00022801"/>
    </source>
</evidence>
<name>A0A1I5D7P2_9FIRM</name>
<dbReference type="AlphaFoldDB" id="A0A1I5D7P2"/>
<dbReference type="SUPFAM" id="SSF51011">
    <property type="entry name" value="Glycosyl hydrolase domain"/>
    <property type="match status" value="1"/>
</dbReference>
<protein>
    <submittedName>
        <fullName evidence="5">Oligo-1,6-glucosidase</fullName>
    </submittedName>
</protein>
<dbReference type="GO" id="GO:0009313">
    <property type="term" value="P:oligosaccharide catabolic process"/>
    <property type="evidence" value="ECO:0007669"/>
    <property type="project" value="TreeGrafter"/>
</dbReference>
<dbReference type="InterPro" id="IPR017853">
    <property type="entry name" value="GH"/>
</dbReference>
<evidence type="ECO:0000256" key="3">
    <source>
        <dbReference type="ARBA" id="ARBA00023295"/>
    </source>
</evidence>
<keyword evidence="3" id="KW-0326">Glycosidase</keyword>
<dbReference type="EMBL" id="FOWD01000005">
    <property type="protein sequence ID" value="SFN95232.1"/>
    <property type="molecule type" value="Genomic_DNA"/>
</dbReference>
<dbReference type="GO" id="GO:0004556">
    <property type="term" value="F:alpha-amylase activity"/>
    <property type="evidence" value="ECO:0007669"/>
    <property type="project" value="TreeGrafter"/>
</dbReference>
<dbReference type="STRING" id="1527.SAMN04489757_10543"/>
<dbReference type="Gene3D" id="2.60.40.1180">
    <property type="entry name" value="Golgi alpha-mannosidase II"/>
    <property type="match status" value="1"/>
</dbReference>
<evidence type="ECO:0000313" key="6">
    <source>
        <dbReference type="Proteomes" id="UP000198806"/>
    </source>
</evidence>
<organism evidence="5 6">
    <name type="scientific">Anaerocolumna aminovalerica</name>
    <dbReference type="NCBI Taxonomy" id="1527"/>
    <lineage>
        <taxon>Bacteria</taxon>
        <taxon>Bacillati</taxon>
        <taxon>Bacillota</taxon>
        <taxon>Clostridia</taxon>
        <taxon>Lachnospirales</taxon>
        <taxon>Lachnospiraceae</taxon>
        <taxon>Anaerocolumna</taxon>
    </lineage>
</organism>
<gene>
    <name evidence="5" type="ORF">SAMN04489757_10543</name>
</gene>
<dbReference type="FunFam" id="3.90.400.10:FF:000002">
    <property type="entry name" value="Sucrose isomerase"/>
    <property type="match status" value="1"/>
</dbReference>
<evidence type="ECO:0000256" key="1">
    <source>
        <dbReference type="ARBA" id="ARBA00008061"/>
    </source>
</evidence>
<dbReference type="SUPFAM" id="SSF51445">
    <property type="entry name" value="(Trans)glycosidases"/>
    <property type="match status" value="1"/>
</dbReference>
<dbReference type="Proteomes" id="UP000198806">
    <property type="component" value="Unassembled WGS sequence"/>
</dbReference>
<dbReference type="RefSeq" id="WP_242960845.1">
    <property type="nucleotide sequence ID" value="NZ_BAABFM010000026.1"/>
</dbReference>